<evidence type="ECO:0000313" key="1">
    <source>
        <dbReference type="EMBL" id="JAE37152.1"/>
    </source>
</evidence>
<protein>
    <submittedName>
        <fullName evidence="1">Uncharacterized protein</fullName>
    </submittedName>
</protein>
<reference evidence="1" key="2">
    <citation type="journal article" date="2015" name="Data Brief">
        <title>Shoot transcriptome of the giant reed, Arundo donax.</title>
        <authorList>
            <person name="Barrero R.A."/>
            <person name="Guerrero F.D."/>
            <person name="Moolhuijzen P."/>
            <person name="Goolsby J.A."/>
            <person name="Tidwell J."/>
            <person name="Bellgard S.E."/>
            <person name="Bellgard M.I."/>
        </authorList>
    </citation>
    <scope>NUCLEOTIDE SEQUENCE</scope>
    <source>
        <tissue evidence="1">Shoot tissue taken approximately 20 cm above the soil surface</tissue>
    </source>
</reference>
<proteinExistence type="predicted"/>
<accession>A0A0A9HKA2</accession>
<organism evidence="1">
    <name type="scientific">Arundo donax</name>
    <name type="common">Giant reed</name>
    <name type="synonym">Donax arundinaceus</name>
    <dbReference type="NCBI Taxonomy" id="35708"/>
    <lineage>
        <taxon>Eukaryota</taxon>
        <taxon>Viridiplantae</taxon>
        <taxon>Streptophyta</taxon>
        <taxon>Embryophyta</taxon>
        <taxon>Tracheophyta</taxon>
        <taxon>Spermatophyta</taxon>
        <taxon>Magnoliopsida</taxon>
        <taxon>Liliopsida</taxon>
        <taxon>Poales</taxon>
        <taxon>Poaceae</taxon>
        <taxon>PACMAD clade</taxon>
        <taxon>Arundinoideae</taxon>
        <taxon>Arundineae</taxon>
        <taxon>Arundo</taxon>
    </lineage>
</organism>
<dbReference type="EMBL" id="GBRH01160744">
    <property type="protein sequence ID" value="JAE37152.1"/>
    <property type="molecule type" value="Transcribed_RNA"/>
</dbReference>
<name>A0A0A9HKA2_ARUDO</name>
<sequence>MENCCCVVRAARRARSSKDQGGLLPACRSPRARRSLRTAARSCRSPLTAAATR</sequence>
<reference evidence="1" key="1">
    <citation type="submission" date="2014-09" db="EMBL/GenBank/DDBJ databases">
        <authorList>
            <person name="Magalhaes I.L.F."/>
            <person name="Oliveira U."/>
            <person name="Santos F.R."/>
            <person name="Vidigal T.H.D.A."/>
            <person name="Brescovit A.D."/>
            <person name="Santos A.J."/>
        </authorList>
    </citation>
    <scope>NUCLEOTIDE SEQUENCE</scope>
    <source>
        <tissue evidence="1">Shoot tissue taken approximately 20 cm above the soil surface</tissue>
    </source>
</reference>
<dbReference type="AlphaFoldDB" id="A0A0A9HKA2"/>